<feature type="region of interest" description="Disordered" evidence="2">
    <location>
        <begin position="810"/>
        <end position="830"/>
    </location>
</feature>
<dbReference type="PROSITE" id="PS50172">
    <property type="entry name" value="BRCT"/>
    <property type="match status" value="4"/>
</dbReference>
<dbReference type="GO" id="GO:0007095">
    <property type="term" value="P:mitotic G2 DNA damage checkpoint signaling"/>
    <property type="evidence" value="ECO:0007669"/>
    <property type="project" value="TreeGrafter"/>
</dbReference>
<evidence type="ECO:0000256" key="2">
    <source>
        <dbReference type="SAM" id="MobiDB-lite"/>
    </source>
</evidence>
<dbReference type="CDD" id="cd17731">
    <property type="entry name" value="BRCT_TopBP1_rpt2_like"/>
    <property type="match status" value="1"/>
</dbReference>
<dbReference type="CDD" id="cd18433">
    <property type="entry name" value="BRCT_Rad4_rpt3"/>
    <property type="match status" value="1"/>
</dbReference>
<dbReference type="AlphaFoldDB" id="A0A0F8A3M5"/>
<dbReference type="InterPro" id="IPR036420">
    <property type="entry name" value="BRCT_dom_sf"/>
</dbReference>
<keyword evidence="5" id="KW-1185">Reference proteome</keyword>
<dbReference type="InterPro" id="IPR059215">
    <property type="entry name" value="BRCT2_TopBP1-like"/>
</dbReference>
<feature type="compositionally biased region" description="Low complexity" evidence="2">
    <location>
        <begin position="810"/>
        <end position="820"/>
    </location>
</feature>
<feature type="domain" description="BRCT" evidence="3">
    <location>
        <begin position="414"/>
        <end position="500"/>
    </location>
</feature>
<feature type="region of interest" description="Disordered" evidence="2">
    <location>
        <begin position="518"/>
        <end position="585"/>
    </location>
</feature>
<dbReference type="PANTHER" id="PTHR13561">
    <property type="entry name" value="DNA REPLICATION REGULATOR DPB11-RELATED"/>
    <property type="match status" value="1"/>
</dbReference>
<dbReference type="InterPro" id="IPR001357">
    <property type="entry name" value="BRCT_dom"/>
</dbReference>
<keyword evidence="1" id="KW-0677">Repeat</keyword>
<protein>
    <recommendedName>
        <fullName evidence="3">BRCT domain-containing protein</fullName>
    </recommendedName>
</protein>
<feature type="compositionally biased region" description="Low complexity" evidence="2">
    <location>
        <begin position="728"/>
        <end position="741"/>
    </location>
</feature>
<dbReference type="EMBL" id="KQ030553">
    <property type="protein sequence ID" value="KJZ72089.1"/>
    <property type="molecule type" value="Genomic_DNA"/>
</dbReference>
<organism evidence="4 5">
    <name type="scientific">Hirsutella minnesotensis 3608</name>
    <dbReference type="NCBI Taxonomy" id="1043627"/>
    <lineage>
        <taxon>Eukaryota</taxon>
        <taxon>Fungi</taxon>
        <taxon>Dikarya</taxon>
        <taxon>Ascomycota</taxon>
        <taxon>Pezizomycotina</taxon>
        <taxon>Sordariomycetes</taxon>
        <taxon>Hypocreomycetidae</taxon>
        <taxon>Hypocreales</taxon>
        <taxon>Ophiocordycipitaceae</taxon>
        <taxon>Hirsutella</taxon>
    </lineage>
</organism>
<proteinExistence type="predicted"/>
<feature type="compositionally biased region" description="Basic and acidic residues" evidence="2">
    <location>
        <begin position="668"/>
        <end position="687"/>
    </location>
</feature>
<dbReference type="PANTHER" id="PTHR13561:SF20">
    <property type="entry name" value="DNA TOPOISOMERASE 2-BINDING PROTEIN 1"/>
    <property type="match status" value="1"/>
</dbReference>
<name>A0A0F8A3M5_9HYPO</name>
<feature type="compositionally biased region" description="Polar residues" evidence="2">
    <location>
        <begin position="690"/>
        <end position="713"/>
    </location>
</feature>
<sequence length="830" mass="90602">MASPQDAKDEQYGVDPSQPFKGIVVCCTSIPPEQRTDIANKVAELGGIHKYDLTPDATHLVVGDYDTPKYRHVARERQDIKAMDAAWIEAVSDLWKHDEEIDFAALERLHQLKPLEKCGAETASPGNDHSARQSLLICLTGFGDQRDEIAEKIASNGGRYTGDLTRRCTHLIVSKPEGKKFTAAKSWNVYTVTLDWLYQSVERGMILEEARFDPLLPSEEQGVGAWVKRDPNRTSLGKRSRSAMSVRPEEGVRKLRKTASMKLNSQRDNLWGDILGRSTSRDYSFQEPQHDEQKGKHAPPREAASPEEGIFSRCVFAISGFSQTRKKVLEETIATLNGTVVPSVDAITSPTARQKRFLIVPQSSQPDTHPHITDDSVQIITEFYVERCLHNKRFILPDEHVLGRPFPLFPIHGFSGLTICSAAFTGLELSQMARSVAQLGAKFEEEFRRTTSLVVCKSLQSMRKEKLRYALEWGVPIVSAEWLWECISTGFNIPIDGYIFPEIKKQYTLEAQLQHARGVTDGKRLRTQQSESVQTATRRGAPRPPAEAGLDATAFEHDSPHNGRTGKSAQRLTARGPSVTSADFMTTKTHPDETFAMEPSAPLEALSSARLNKSPSPPKQPSCPVRTTSEPSRTVDKAAVSTRRPSAPPPDAAKEHASAEAEAAQAKRKAEEEAAEEARKQAKEAERQALSSKLSTLIQSATGDSDASESRSQGAAPRPRRRQVFGRAISNASNASSAASIEGGRPVPDVLRSVTAGGSDDDFAAAGHDDGAQATPPPATQLEYHDPEVLKSKAALVSKMMGSKGAAAAVASASHAPSVGSMGGRALRKR</sequence>
<evidence type="ECO:0000256" key="1">
    <source>
        <dbReference type="ARBA" id="ARBA00022737"/>
    </source>
</evidence>
<feature type="region of interest" description="Disordered" evidence="2">
    <location>
        <begin position="609"/>
        <end position="785"/>
    </location>
</feature>
<dbReference type="SMART" id="SM00292">
    <property type="entry name" value="BRCT"/>
    <property type="match status" value="4"/>
</dbReference>
<evidence type="ECO:0000313" key="4">
    <source>
        <dbReference type="EMBL" id="KJZ72089.1"/>
    </source>
</evidence>
<dbReference type="SUPFAM" id="SSF52113">
    <property type="entry name" value="BRCT domain"/>
    <property type="match status" value="4"/>
</dbReference>
<feature type="domain" description="BRCT" evidence="3">
    <location>
        <begin position="306"/>
        <end position="402"/>
    </location>
</feature>
<gene>
    <name evidence="4" type="ORF">HIM_08544</name>
</gene>
<dbReference type="Gene3D" id="3.40.50.10190">
    <property type="entry name" value="BRCT domain"/>
    <property type="match status" value="4"/>
</dbReference>
<feature type="domain" description="BRCT" evidence="3">
    <location>
        <begin position="127"/>
        <end position="214"/>
    </location>
</feature>
<reference evidence="4 5" key="1">
    <citation type="journal article" date="2014" name="Genome Biol. Evol.">
        <title>Comparative genomics and transcriptomics analyses reveal divergent lifestyle features of nematode endoparasitic fungus Hirsutella minnesotensis.</title>
        <authorList>
            <person name="Lai Y."/>
            <person name="Liu K."/>
            <person name="Zhang X."/>
            <person name="Zhang X."/>
            <person name="Li K."/>
            <person name="Wang N."/>
            <person name="Shu C."/>
            <person name="Wu Y."/>
            <person name="Wang C."/>
            <person name="Bushley K.E."/>
            <person name="Xiang M."/>
            <person name="Liu X."/>
        </authorList>
    </citation>
    <scope>NUCLEOTIDE SEQUENCE [LARGE SCALE GENOMIC DNA]</scope>
    <source>
        <strain evidence="4 5">3608</strain>
    </source>
</reference>
<dbReference type="OrthoDB" id="251770at2759"/>
<dbReference type="Proteomes" id="UP000054481">
    <property type="component" value="Unassembled WGS sequence"/>
</dbReference>
<dbReference type="Pfam" id="PF12738">
    <property type="entry name" value="PTCB-BRCT"/>
    <property type="match status" value="2"/>
</dbReference>
<feature type="domain" description="BRCT" evidence="3">
    <location>
        <begin position="15"/>
        <end position="88"/>
    </location>
</feature>
<dbReference type="GO" id="GO:0033314">
    <property type="term" value="P:mitotic DNA replication checkpoint signaling"/>
    <property type="evidence" value="ECO:0007669"/>
    <property type="project" value="TreeGrafter"/>
</dbReference>
<feature type="region of interest" description="Disordered" evidence="2">
    <location>
        <begin position="226"/>
        <end position="259"/>
    </location>
</feature>
<feature type="compositionally biased region" description="Polar residues" evidence="2">
    <location>
        <begin position="527"/>
        <end position="537"/>
    </location>
</feature>
<dbReference type="GO" id="GO:0006270">
    <property type="term" value="P:DNA replication initiation"/>
    <property type="evidence" value="ECO:0007669"/>
    <property type="project" value="TreeGrafter"/>
</dbReference>
<evidence type="ECO:0000313" key="5">
    <source>
        <dbReference type="Proteomes" id="UP000054481"/>
    </source>
</evidence>
<evidence type="ECO:0000259" key="3">
    <source>
        <dbReference type="PROSITE" id="PS50172"/>
    </source>
</evidence>
<dbReference type="Pfam" id="PF00533">
    <property type="entry name" value="BRCT"/>
    <property type="match status" value="1"/>
</dbReference>
<accession>A0A0F8A3M5</accession>
<feature type="region of interest" description="Disordered" evidence="2">
    <location>
        <begin position="281"/>
        <end position="305"/>
    </location>
</feature>